<feature type="region of interest" description="Disordered" evidence="1">
    <location>
        <begin position="427"/>
        <end position="446"/>
    </location>
</feature>
<proteinExistence type="predicted"/>
<dbReference type="Gene3D" id="3.40.390.10">
    <property type="entry name" value="Collagenase (Catalytic Domain)"/>
    <property type="match status" value="1"/>
</dbReference>
<evidence type="ECO:0008006" key="4">
    <source>
        <dbReference type="Google" id="ProtNLM"/>
    </source>
</evidence>
<evidence type="ECO:0000256" key="1">
    <source>
        <dbReference type="SAM" id="MobiDB-lite"/>
    </source>
</evidence>
<dbReference type="PATRIC" id="fig|947033.5.peg.1861"/>
<name>A0A0W0ZHH8_9GAMM</name>
<sequence>MPITNNNYRKLTPNEILNATLHHWPSTQKITNIQYSYDLSIIPQQLKDSARAKYSQSSFAPLNTDSINWLQKVLHEWEKSCENTIKFIYVGKINSNTFPGIVIANCDDLGDINGYWQQVFTSGQFQFGLVCIPSNYYDAAGKLMPYNIRTISHEIGHAIGLQHFHDVESIRVYLQNSPEGMGYSVMPYLDEIESDTNLCEKIDACLNTTYAVMPGPLDAQMCQAIYGKDSLLKPISLEEIQNYAFAGASIGCDFGARSAAEYLFKRLGDTQLDAHLKTLAIYYSVILLRLVYYSYATDYSSFFEQAQQLMIPLGSELCHLTLKLLGDYLRTQNLHVLSNTLEIASSSLILLSFSHGLIEAARGSFHATWNYGAAILSGIASYGIVSSIGKHLVNNIFTPVEVENPGVVEQTTQKGLLTSLWSFFGTNKPEQESAPQTLTSNKQHTL</sequence>
<dbReference type="AlphaFoldDB" id="A0A0W0ZHH8"/>
<reference evidence="2 3" key="1">
    <citation type="submission" date="2015-11" db="EMBL/GenBank/DDBJ databases">
        <title>Genomic analysis of 38 Legionella species identifies large and diverse effector repertoires.</title>
        <authorList>
            <person name="Burstein D."/>
            <person name="Amaro F."/>
            <person name="Zusman T."/>
            <person name="Lifshitz Z."/>
            <person name="Cohen O."/>
            <person name="Gilbert J.A."/>
            <person name="Pupko T."/>
            <person name="Shuman H.A."/>
            <person name="Segal G."/>
        </authorList>
    </citation>
    <scope>NUCLEOTIDE SEQUENCE [LARGE SCALE GENOMIC DNA]</scope>
    <source>
        <strain evidence="2 3">IMVS3376</strain>
    </source>
</reference>
<dbReference type="RefSeq" id="WP_058510678.1">
    <property type="nucleotide sequence ID" value="NZ_LNYY01000019.1"/>
</dbReference>
<feature type="compositionally biased region" description="Polar residues" evidence="1">
    <location>
        <begin position="433"/>
        <end position="446"/>
    </location>
</feature>
<dbReference type="EMBL" id="LNYY01000019">
    <property type="protein sequence ID" value="KTD68603.1"/>
    <property type="molecule type" value="Genomic_DNA"/>
</dbReference>
<keyword evidence="3" id="KW-1185">Reference proteome</keyword>
<evidence type="ECO:0000313" key="3">
    <source>
        <dbReference type="Proteomes" id="UP000054926"/>
    </source>
</evidence>
<evidence type="ECO:0000313" key="2">
    <source>
        <dbReference type="EMBL" id="KTD68603.1"/>
    </source>
</evidence>
<comment type="caution">
    <text evidence="2">The sequence shown here is derived from an EMBL/GenBank/DDBJ whole genome shotgun (WGS) entry which is preliminary data.</text>
</comment>
<organism evidence="2 3">
    <name type="scientific">Legionella steelei</name>
    <dbReference type="NCBI Taxonomy" id="947033"/>
    <lineage>
        <taxon>Bacteria</taxon>
        <taxon>Pseudomonadati</taxon>
        <taxon>Pseudomonadota</taxon>
        <taxon>Gammaproteobacteria</taxon>
        <taxon>Legionellales</taxon>
        <taxon>Legionellaceae</taxon>
        <taxon>Legionella</taxon>
    </lineage>
</organism>
<dbReference type="SUPFAM" id="SSF55486">
    <property type="entry name" value="Metalloproteases ('zincins'), catalytic domain"/>
    <property type="match status" value="1"/>
</dbReference>
<accession>A0A0W0ZHH8</accession>
<dbReference type="InterPro" id="IPR024079">
    <property type="entry name" value="MetalloPept_cat_dom_sf"/>
</dbReference>
<dbReference type="STRING" id="947033.Lste_1761"/>
<protein>
    <recommendedName>
        <fullName evidence="4">Peptidase metallopeptidase domain-containing protein</fullName>
    </recommendedName>
</protein>
<dbReference type="Proteomes" id="UP000054926">
    <property type="component" value="Unassembled WGS sequence"/>
</dbReference>
<gene>
    <name evidence="2" type="ORF">Lste_1761</name>
</gene>
<dbReference type="GO" id="GO:0008237">
    <property type="term" value="F:metallopeptidase activity"/>
    <property type="evidence" value="ECO:0007669"/>
    <property type="project" value="InterPro"/>
</dbReference>